<keyword evidence="2" id="KW-0238">DNA-binding</keyword>
<feature type="domain" description="HTH hxlR-type" evidence="4">
    <location>
        <begin position="48"/>
        <end position="143"/>
    </location>
</feature>
<dbReference type="InterPro" id="IPR036390">
    <property type="entry name" value="WH_DNA-bd_sf"/>
</dbReference>
<evidence type="ECO:0000256" key="3">
    <source>
        <dbReference type="ARBA" id="ARBA00023163"/>
    </source>
</evidence>
<accession>A0A4R4Q013</accession>
<dbReference type="Gene3D" id="1.10.10.10">
    <property type="entry name" value="Winged helix-like DNA-binding domain superfamily/Winged helix DNA-binding domain"/>
    <property type="match status" value="1"/>
</dbReference>
<keyword evidence="3" id="KW-0804">Transcription</keyword>
<dbReference type="Pfam" id="PF01638">
    <property type="entry name" value="HxlR"/>
    <property type="match status" value="1"/>
</dbReference>
<dbReference type="InterPro" id="IPR002577">
    <property type="entry name" value="HTH_HxlR"/>
</dbReference>
<evidence type="ECO:0000256" key="1">
    <source>
        <dbReference type="ARBA" id="ARBA00023015"/>
    </source>
</evidence>
<dbReference type="InterPro" id="IPR011991">
    <property type="entry name" value="ArsR-like_HTH"/>
</dbReference>
<name>A0A4R4Q013_9ACTN</name>
<reference evidence="5 6" key="1">
    <citation type="submission" date="2019-03" db="EMBL/GenBank/DDBJ databases">
        <title>Draft genome sequences of novel Actinobacteria.</title>
        <authorList>
            <person name="Sahin N."/>
            <person name="Ay H."/>
            <person name="Saygin H."/>
        </authorList>
    </citation>
    <scope>NUCLEOTIDE SEQUENCE [LARGE SCALE GENOMIC DNA]</scope>
    <source>
        <strain evidence="5 6">JCM 30547</strain>
    </source>
</reference>
<keyword evidence="6" id="KW-1185">Reference proteome</keyword>
<dbReference type="InterPro" id="IPR036388">
    <property type="entry name" value="WH-like_DNA-bd_sf"/>
</dbReference>
<gene>
    <name evidence="5" type="ORF">E1261_19405</name>
</gene>
<dbReference type="CDD" id="cd00090">
    <property type="entry name" value="HTH_ARSR"/>
    <property type="match status" value="1"/>
</dbReference>
<dbReference type="GO" id="GO:0003677">
    <property type="term" value="F:DNA binding"/>
    <property type="evidence" value="ECO:0007669"/>
    <property type="project" value="UniProtKB-KW"/>
</dbReference>
<evidence type="ECO:0000259" key="4">
    <source>
        <dbReference type="PROSITE" id="PS51118"/>
    </source>
</evidence>
<dbReference type="PANTHER" id="PTHR33204:SF18">
    <property type="entry name" value="TRANSCRIPTIONAL REGULATORY PROTEIN"/>
    <property type="match status" value="1"/>
</dbReference>
<keyword evidence="1" id="KW-0805">Transcription regulation</keyword>
<protein>
    <submittedName>
        <fullName evidence="5">Transcriptional regulator</fullName>
    </submittedName>
</protein>
<dbReference type="Proteomes" id="UP000295075">
    <property type="component" value="Unassembled WGS sequence"/>
</dbReference>
<sequence>MAGSRLQSAGSACARHRWASYTNIVSPNNESTVDQGPGLDGSGSVRVCSIADALSILGDRWSLLIVREIGFGVRRFNDIRSNTGAPRDTLTTRLRELEVAGVIERRRYCERPPRDEYFLTDAGLAVSPVLRELHNWGERFVQK</sequence>
<evidence type="ECO:0000313" key="5">
    <source>
        <dbReference type="EMBL" id="TDC28102.1"/>
    </source>
</evidence>
<proteinExistence type="predicted"/>
<comment type="caution">
    <text evidence="5">The sequence shown here is derived from an EMBL/GenBank/DDBJ whole genome shotgun (WGS) entry which is preliminary data.</text>
</comment>
<evidence type="ECO:0000313" key="6">
    <source>
        <dbReference type="Proteomes" id="UP000295075"/>
    </source>
</evidence>
<dbReference type="PANTHER" id="PTHR33204">
    <property type="entry name" value="TRANSCRIPTIONAL REGULATOR, MARR FAMILY"/>
    <property type="match status" value="1"/>
</dbReference>
<evidence type="ECO:0000256" key="2">
    <source>
        <dbReference type="ARBA" id="ARBA00023125"/>
    </source>
</evidence>
<organism evidence="5 6">
    <name type="scientific">Kribbella albertanoniae</name>
    <dbReference type="NCBI Taxonomy" id="1266829"/>
    <lineage>
        <taxon>Bacteria</taxon>
        <taxon>Bacillati</taxon>
        <taxon>Actinomycetota</taxon>
        <taxon>Actinomycetes</taxon>
        <taxon>Propionibacteriales</taxon>
        <taxon>Kribbellaceae</taxon>
        <taxon>Kribbella</taxon>
    </lineage>
</organism>
<dbReference type="SUPFAM" id="SSF46785">
    <property type="entry name" value="Winged helix' DNA-binding domain"/>
    <property type="match status" value="1"/>
</dbReference>
<dbReference type="OrthoDB" id="9792527at2"/>
<dbReference type="EMBL" id="SMKA01000084">
    <property type="protein sequence ID" value="TDC28102.1"/>
    <property type="molecule type" value="Genomic_DNA"/>
</dbReference>
<dbReference type="AlphaFoldDB" id="A0A4R4Q013"/>
<dbReference type="PROSITE" id="PS51118">
    <property type="entry name" value="HTH_HXLR"/>
    <property type="match status" value="1"/>
</dbReference>